<dbReference type="Gene3D" id="2.70.50.70">
    <property type="match status" value="1"/>
</dbReference>
<evidence type="ECO:0000256" key="5">
    <source>
        <dbReference type="RuleBase" id="RU368122"/>
    </source>
</evidence>
<dbReference type="GO" id="GO:0030245">
    <property type="term" value="P:cellulose catabolic process"/>
    <property type="evidence" value="ECO:0007669"/>
    <property type="project" value="UniProtKB-UniRule"/>
</dbReference>
<gene>
    <name evidence="8" type="ORF">PTRG_09544</name>
</gene>
<dbReference type="PANTHER" id="PTHR33353">
    <property type="entry name" value="PUTATIVE (AFU_ORTHOLOGUE AFUA_1G12560)-RELATED"/>
    <property type="match status" value="1"/>
</dbReference>
<keyword evidence="5" id="KW-0136">Cellulose degradation</keyword>
<dbReference type="InterPro" id="IPR049892">
    <property type="entry name" value="AA9"/>
</dbReference>
<dbReference type="PANTHER" id="PTHR33353:SF2">
    <property type="entry name" value="ENDO-BETA-1,4-GLUCANASE D"/>
    <property type="match status" value="1"/>
</dbReference>
<keyword evidence="6" id="KW-0732">Signal</keyword>
<keyword evidence="3 5" id="KW-0964">Secreted</keyword>
<evidence type="ECO:0000256" key="4">
    <source>
        <dbReference type="ARBA" id="ARBA00023157"/>
    </source>
</evidence>
<comment type="function">
    <text evidence="5">Lytic polysaccharide monooxygenase (LMPO) that depolymerizes crystalline and amorphous polysaccharides via the oxidation of scissile alpha- or beta-(1-4)-glycosidic bonds, yielding C1 and/or C4 oxidation products. Catalysis by LPMOs requires the reduction of the active-site copper from Cu(II) to Cu(I) by a reducing agent and H(2)O(2) or O(2) as a cosubstrate.</text>
</comment>
<evidence type="ECO:0000256" key="3">
    <source>
        <dbReference type="ARBA" id="ARBA00022525"/>
    </source>
</evidence>
<comment type="catalytic activity">
    <reaction evidence="5">
        <text>[(1-&gt;4)-beta-D-glucosyl]n+m + reduced acceptor + O2 = 4-dehydro-beta-D-glucosyl-[(1-&gt;4)-beta-D-glucosyl]n-1 + [(1-&gt;4)-beta-D-glucosyl]m + acceptor + H2O.</text>
        <dbReference type="EC" id="1.14.99.56"/>
    </reaction>
</comment>
<feature type="signal peptide" evidence="6">
    <location>
        <begin position="1"/>
        <end position="17"/>
    </location>
</feature>
<dbReference type="CDD" id="cd21175">
    <property type="entry name" value="LPMO_AA9"/>
    <property type="match status" value="1"/>
</dbReference>
<dbReference type="eggNOG" id="ENOG502SING">
    <property type="taxonomic scope" value="Eukaryota"/>
</dbReference>
<sequence>MKAVALFALVAPMVADAHYIFNLLTVNNYMPSFTSEIVNSPELRCNKGAKPGSTGTQTVKAGDKIGFKLAYDELIEHPGCGFVYISKAPGKVNNYDGSGEWTKVMQSCLKNPSTPGVDTAWESWQKDRLEWTIQRSVPAGEYLVRVEHIAIHEGHVGECFQLNIQSSGTGKLGPTVKIPGLYSAQDPGIAFNKWVNPKSYVVPGPPLWNGN</sequence>
<comment type="subcellular location">
    <subcellularLocation>
        <location evidence="2 5">Secreted</location>
    </subcellularLocation>
</comment>
<name>B2WHT5_PYRTR</name>
<dbReference type="GO" id="GO:0030248">
    <property type="term" value="F:cellulose binding"/>
    <property type="evidence" value="ECO:0007669"/>
    <property type="project" value="UniProtKB-UniRule"/>
</dbReference>
<dbReference type="Pfam" id="PF03443">
    <property type="entry name" value="AA9"/>
    <property type="match status" value="1"/>
</dbReference>
<dbReference type="STRING" id="426418.B2WHT5"/>
<keyword evidence="5" id="KW-0624">Polysaccharide degradation</keyword>
<feature type="domain" description="Auxiliary Activity family 9 catalytic" evidence="7">
    <location>
        <begin position="29"/>
        <end position="198"/>
    </location>
</feature>
<dbReference type="InParanoid" id="B2WHT5"/>
<evidence type="ECO:0000256" key="6">
    <source>
        <dbReference type="SAM" id="SignalP"/>
    </source>
</evidence>
<keyword evidence="4 5" id="KW-1015">Disulfide bond</keyword>
<comment type="domain">
    <text evidence="5">Has a modular structure: an endo-beta-1,4-glucanase catalytic module at the N-terminus, a linker rich in serines and threonines, and a C-terminal carbohydrate-binding module (CBM).</text>
</comment>
<protein>
    <recommendedName>
        <fullName evidence="5">AA9 family lytic polysaccharide monooxygenase</fullName>
        <ecNumber evidence="5">1.14.99.56</ecNumber>
    </recommendedName>
    <alternativeName>
        <fullName evidence="5">Endo-beta-1,4-glucanase</fullName>
    </alternativeName>
    <alternativeName>
        <fullName evidence="5">Glycosyl hydrolase 61 family protein</fullName>
    </alternativeName>
</protein>
<evidence type="ECO:0000256" key="2">
    <source>
        <dbReference type="ARBA" id="ARBA00004613"/>
    </source>
</evidence>
<dbReference type="EMBL" id="DS231625">
    <property type="protein sequence ID" value="EDU42595.1"/>
    <property type="molecule type" value="Genomic_DNA"/>
</dbReference>
<reference evidence="9" key="1">
    <citation type="journal article" date="2013" name="G3 (Bethesda)">
        <title>Comparative genomics of a plant-pathogenic fungus, Pyrenophora tritici-repentis, reveals transduplication and the impact of repeat elements on pathogenicity and population divergence.</title>
        <authorList>
            <person name="Manning V.A."/>
            <person name="Pandelova I."/>
            <person name="Dhillon B."/>
            <person name="Wilhelm L.J."/>
            <person name="Goodwin S.B."/>
            <person name="Berlin A.M."/>
            <person name="Figueroa M."/>
            <person name="Freitag M."/>
            <person name="Hane J.K."/>
            <person name="Henrissat B."/>
            <person name="Holman W.H."/>
            <person name="Kodira C.D."/>
            <person name="Martin J."/>
            <person name="Oliver R.P."/>
            <person name="Robbertse B."/>
            <person name="Schackwitz W."/>
            <person name="Schwartz D.C."/>
            <person name="Spatafora J.W."/>
            <person name="Turgeon B.G."/>
            <person name="Yandava C."/>
            <person name="Young S."/>
            <person name="Zhou S."/>
            <person name="Zeng Q."/>
            <person name="Grigoriev I.V."/>
            <person name="Ma L.-J."/>
            <person name="Ciuffetti L.M."/>
        </authorList>
    </citation>
    <scope>NUCLEOTIDE SEQUENCE [LARGE SCALE GENOMIC DNA]</scope>
    <source>
        <strain evidence="9">Pt-1C-BFP</strain>
    </source>
</reference>
<dbReference type="EC" id="1.14.99.56" evidence="5"/>
<proteinExistence type="predicted"/>
<dbReference type="Proteomes" id="UP000001471">
    <property type="component" value="Unassembled WGS sequence"/>
</dbReference>
<dbReference type="GO" id="GO:0005576">
    <property type="term" value="C:extracellular region"/>
    <property type="evidence" value="ECO:0007669"/>
    <property type="project" value="UniProtKB-SubCell"/>
</dbReference>
<dbReference type="InterPro" id="IPR005103">
    <property type="entry name" value="AA9_LPMO"/>
</dbReference>
<dbReference type="AlphaFoldDB" id="B2WHT5"/>
<comment type="cofactor">
    <cofactor evidence="1">
        <name>Cu(2+)</name>
        <dbReference type="ChEBI" id="CHEBI:29036"/>
    </cofactor>
</comment>
<evidence type="ECO:0000313" key="8">
    <source>
        <dbReference type="EMBL" id="EDU42595.1"/>
    </source>
</evidence>
<organism evidence="8 9">
    <name type="scientific">Pyrenophora tritici-repentis (strain Pt-1C-BFP)</name>
    <name type="common">Wheat tan spot fungus</name>
    <name type="synonym">Drechslera tritici-repentis</name>
    <dbReference type="NCBI Taxonomy" id="426418"/>
    <lineage>
        <taxon>Eukaryota</taxon>
        <taxon>Fungi</taxon>
        <taxon>Dikarya</taxon>
        <taxon>Ascomycota</taxon>
        <taxon>Pezizomycotina</taxon>
        <taxon>Dothideomycetes</taxon>
        <taxon>Pleosporomycetidae</taxon>
        <taxon>Pleosporales</taxon>
        <taxon>Pleosporineae</taxon>
        <taxon>Pleosporaceae</taxon>
        <taxon>Pyrenophora</taxon>
    </lineage>
</organism>
<dbReference type="GO" id="GO:0008810">
    <property type="term" value="F:cellulase activity"/>
    <property type="evidence" value="ECO:0007669"/>
    <property type="project" value="UniProtKB-UniRule"/>
</dbReference>
<dbReference type="HOGENOM" id="CLU_031730_4_2_1"/>
<keyword evidence="5" id="KW-0119">Carbohydrate metabolism</keyword>
<accession>B2WHT5</accession>
<dbReference type="OrthoDB" id="3496539at2759"/>
<evidence type="ECO:0000313" key="9">
    <source>
        <dbReference type="Proteomes" id="UP000001471"/>
    </source>
</evidence>
<dbReference type="OMA" id="AHYIFNI"/>
<feature type="chain" id="PRO_5002784783" description="AA9 family lytic polysaccharide monooxygenase" evidence="6">
    <location>
        <begin position="18"/>
        <end position="211"/>
    </location>
</feature>
<evidence type="ECO:0000256" key="1">
    <source>
        <dbReference type="ARBA" id="ARBA00001973"/>
    </source>
</evidence>
<evidence type="ECO:0000259" key="7">
    <source>
        <dbReference type="Pfam" id="PF03443"/>
    </source>
</evidence>